<dbReference type="InterPro" id="IPR053191">
    <property type="entry name" value="DcsG_Biosynth_Enzyme"/>
</dbReference>
<dbReference type="EMBL" id="CP138335">
    <property type="protein sequence ID" value="XBW08679.1"/>
    <property type="molecule type" value="Genomic_DNA"/>
</dbReference>
<reference evidence="1" key="1">
    <citation type="submission" date="2023-11" db="EMBL/GenBank/DDBJ databases">
        <title>Scrofimicrobium hongkongense sp. nov., isolated from a patient with peritonitis.</title>
        <authorList>
            <person name="Lao H.Y."/>
            <person name="Wong A.Y.P."/>
            <person name="Ng T.L."/>
            <person name="Wong R.Y.L."/>
            <person name="Yau M.C.Y."/>
            <person name="Lam J.Y.W."/>
            <person name="Siu G.K.H."/>
        </authorList>
    </citation>
    <scope>NUCLEOTIDE SEQUENCE</scope>
    <source>
        <strain evidence="1">R131</strain>
    </source>
</reference>
<gene>
    <name evidence="1" type="ORF">SAC06_03730</name>
</gene>
<proteinExistence type="predicted"/>
<sequence>MSKPRVTLATAAQKPNLYPGETGLLDALASRGVEPRIAVWNDPSVNWDEAGLVVVRSVVDYATDREGFLKWADSLPRVLNHADILRWNSDKHYLMELEKRGLPTIKTTWLSAEKGYTKHQVHSRFPAAGDFVVKPAVSSGVRDVGRYSAINIPQRQAAMEQVMRLLRTGRDVMIQRYQEEVELLGERSLVFLNGLLSHTVDKTALLSRDQVTGQNVQTVDVSARAATDEELRWGEDIRVVLHAYVRERMGRDEQFLFNRVDIVPDGKGSFFVMEVALVDADLYLGSTNRALDNFADAITMRAFW</sequence>
<protein>
    <submittedName>
        <fullName evidence="1">Glutathione synthetase</fullName>
    </submittedName>
</protein>
<name>A0AAU7V9I7_9ACTO</name>
<organism evidence="1">
    <name type="scientific">Scrofimicrobium appendicitidis</name>
    <dbReference type="NCBI Taxonomy" id="3079930"/>
    <lineage>
        <taxon>Bacteria</taxon>
        <taxon>Bacillati</taxon>
        <taxon>Actinomycetota</taxon>
        <taxon>Actinomycetes</taxon>
        <taxon>Actinomycetales</taxon>
        <taxon>Actinomycetaceae</taxon>
        <taxon>Scrofimicrobium</taxon>
    </lineage>
</organism>
<evidence type="ECO:0000313" key="1">
    <source>
        <dbReference type="EMBL" id="XBW08679.1"/>
    </source>
</evidence>
<dbReference type="AlphaFoldDB" id="A0AAU7V9I7"/>
<accession>A0AAU7V9I7</accession>
<dbReference type="SUPFAM" id="SSF56059">
    <property type="entry name" value="Glutathione synthetase ATP-binding domain-like"/>
    <property type="match status" value="1"/>
</dbReference>
<dbReference type="PANTHER" id="PTHR39217">
    <property type="match status" value="1"/>
</dbReference>
<dbReference type="KEGG" id="sapp:SAC06_03730"/>
<dbReference type="RefSeq" id="WP_350258879.1">
    <property type="nucleotide sequence ID" value="NZ_CP138335.1"/>
</dbReference>
<dbReference type="PANTHER" id="PTHR39217:SF1">
    <property type="entry name" value="GLUTATHIONE SYNTHETASE"/>
    <property type="match status" value="1"/>
</dbReference>